<dbReference type="SUPFAM" id="SSF52402">
    <property type="entry name" value="Adenine nucleotide alpha hydrolases-like"/>
    <property type="match status" value="1"/>
</dbReference>
<name>A0AA42CRD8_9SPHN</name>
<sequence>MMVLKDILVIEPSERADGPVLDAAAFLASRYHARVNGLCLVAPPIPSVAECFALGAEAEAEVMQHLELREDEAADAGEKAFKAKLLQYGASGDWARIRADQGEDLAPLRARLADLTIAPRPDRLDPHGIRLADALLLRASAPSLFIPPALAIPIALDRAVIAWNGSREVARAVSDALPLLKRAGTVRVITFGRPPGSSVCGAAALRARLWQHDIAAEVRHADIHDAGKGILDICEAFEANLLIMGAYGHNRRVEATFGGTTRHVLLNAPLPVFMSH</sequence>
<dbReference type="Pfam" id="PF00582">
    <property type="entry name" value="Usp"/>
    <property type="match status" value="1"/>
</dbReference>
<accession>A0AA42CRD8</accession>
<comment type="caution">
    <text evidence="2">The sequence shown here is derived from an EMBL/GenBank/DDBJ whole genome shotgun (WGS) entry which is preliminary data.</text>
</comment>
<gene>
    <name evidence="2" type="ORF">NEE01_14460</name>
</gene>
<dbReference type="RefSeq" id="WP_265269412.1">
    <property type="nucleotide sequence ID" value="NZ_JANFAV010000010.1"/>
</dbReference>
<organism evidence="2 3">
    <name type="scientific">Sphingomonas lycopersici</name>
    <dbReference type="NCBI Taxonomy" id="2951807"/>
    <lineage>
        <taxon>Bacteria</taxon>
        <taxon>Pseudomonadati</taxon>
        <taxon>Pseudomonadota</taxon>
        <taxon>Alphaproteobacteria</taxon>
        <taxon>Sphingomonadales</taxon>
        <taxon>Sphingomonadaceae</taxon>
        <taxon>Sphingomonas</taxon>
    </lineage>
</organism>
<feature type="domain" description="UspA" evidence="1">
    <location>
        <begin position="206"/>
        <end position="274"/>
    </location>
</feature>
<dbReference type="InterPro" id="IPR006016">
    <property type="entry name" value="UspA"/>
</dbReference>
<reference evidence="2" key="1">
    <citation type="submission" date="2022-06" db="EMBL/GenBank/DDBJ databases">
        <title>Sphingomonas sp. nov. isolated from rhizosphere soil of tomato.</title>
        <authorList>
            <person name="Dong H."/>
            <person name="Gao R."/>
        </authorList>
    </citation>
    <scope>NUCLEOTIDE SEQUENCE</scope>
    <source>
        <strain evidence="2">MMSM24</strain>
    </source>
</reference>
<keyword evidence="3" id="KW-1185">Reference proteome</keyword>
<dbReference type="CDD" id="cd00293">
    <property type="entry name" value="USP-like"/>
    <property type="match status" value="1"/>
</dbReference>
<dbReference type="AlphaFoldDB" id="A0AA42CRD8"/>
<dbReference type="Proteomes" id="UP001165565">
    <property type="component" value="Unassembled WGS sequence"/>
</dbReference>
<evidence type="ECO:0000313" key="3">
    <source>
        <dbReference type="Proteomes" id="UP001165565"/>
    </source>
</evidence>
<dbReference type="EMBL" id="JANFAV010000010">
    <property type="protein sequence ID" value="MCW6535982.1"/>
    <property type="molecule type" value="Genomic_DNA"/>
</dbReference>
<evidence type="ECO:0000313" key="2">
    <source>
        <dbReference type="EMBL" id="MCW6535982.1"/>
    </source>
</evidence>
<proteinExistence type="predicted"/>
<dbReference type="Gene3D" id="3.40.50.12370">
    <property type="match status" value="1"/>
</dbReference>
<evidence type="ECO:0000259" key="1">
    <source>
        <dbReference type="Pfam" id="PF00582"/>
    </source>
</evidence>
<protein>
    <submittedName>
        <fullName evidence="2">Universal stress protein</fullName>
    </submittedName>
</protein>